<dbReference type="OrthoDB" id="21416at2759"/>
<dbReference type="InParanoid" id="A0A2H3E171"/>
<name>A0A2H3E171_ARMGA</name>
<evidence type="ECO:0000313" key="5">
    <source>
        <dbReference type="Proteomes" id="UP000217790"/>
    </source>
</evidence>
<evidence type="ECO:0000256" key="2">
    <source>
        <dbReference type="SAM" id="MobiDB-lite"/>
    </source>
</evidence>
<feature type="compositionally biased region" description="Acidic residues" evidence="2">
    <location>
        <begin position="1149"/>
        <end position="1162"/>
    </location>
</feature>
<feature type="compositionally biased region" description="Acidic residues" evidence="2">
    <location>
        <begin position="1076"/>
        <end position="1106"/>
    </location>
</feature>
<feature type="region of interest" description="Disordered" evidence="2">
    <location>
        <begin position="1"/>
        <end position="20"/>
    </location>
</feature>
<gene>
    <name evidence="4" type="ORF">ARMGADRAFT_1075928</name>
</gene>
<dbReference type="OMA" id="NCIKRAN"/>
<feature type="compositionally biased region" description="Polar residues" evidence="2">
    <location>
        <begin position="1"/>
        <end position="16"/>
    </location>
</feature>
<feature type="domain" description="Nephrocystin 3-like N-terminal" evidence="3">
    <location>
        <begin position="297"/>
        <end position="436"/>
    </location>
</feature>
<reference evidence="5" key="1">
    <citation type="journal article" date="2017" name="Nat. Ecol. Evol.">
        <title>Genome expansion and lineage-specific genetic innovations in the forest pathogenic fungi Armillaria.</title>
        <authorList>
            <person name="Sipos G."/>
            <person name="Prasanna A.N."/>
            <person name="Walter M.C."/>
            <person name="O'Connor E."/>
            <person name="Balint B."/>
            <person name="Krizsan K."/>
            <person name="Kiss B."/>
            <person name="Hess J."/>
            <person name="Varga T."/>
            <person name="Slot J."/>
            <person name="Riley R."/>
            <person name="Boka B."/>
            <person name="Rigling D."/>
            <person name="Barry K."/>
            <person name="Lee J."/>
            <person name="Mihaltcheva S."/>
            <person name="LaButti K."/>
            <person name="Lipzen A."/>
            <person name="Waldron R."/>
            <person name="Moloney N.M."/>
            <person name="Sperisen C."/>
            <person name="Kredics L."/>
            <person name="Vagvoelgyi C."/>
            <person name="Patrignani A."/>
            <person name="Fitzpatrick D."/>
            <person name="Nagy I."/>
            <person name="Doyle S."/>
            <person name="Anderson J.B."/>
            <person name="Grigoriev I.V."/>
            <person name="Gueldener U."/>
            <person name="Muensterkoetter M."/>
            <person name="Nagy L.G."/>
        </authorList>
    </citation>
    <scope>NUCLEOTIDE SEQUENCE [LARGE SCALE GENOMIC DNA]</scope>
    <source>
        <strain evidence="5">Ar21-2</strain>
    </source>
</reference>
<proteinExistence type="predicted"/>
<dbReference type="EMBL" id="KZ293649">
    <property type="protein sequence ID" value="PBK97442.1"/>
    <property type="molecule type" value="Genomic_DNA"/>
</dbReference>
<dbReference type="PANTHER" id="PTHR10039:SF17">
    <property type="entry name" value="FUNGAL STAND N-TERMINAL GOODBYE DOMAIN-CONTAINING PROTEIN-RELATED"/>
    <property type="match status" value="1"/>
</dbReference>
<evidence type="ECO:0000313" key="4">
    <source>
        <dbReference type="EMBL" id="PBK97442.1"/>
    </source>
</evidence>
<dbReference type="STRING" id="47427.A0A2H3E171"/>
<accession>A0A2H3E171</accession>
<sequence length="1631" mass="187069">MAQVNTMTNATRSPDTGPSVFRQAVTQYTDELSKKSHEKKFIINCIKRANSMTAEEVNKDMQEIEQKGAQRTEPITKVLQPVVGALKDFDKALSGLASVDPMPSAIIWAALSLVVKSANRYIEFFEKIQRQLRHLEFEIKCMSDYEDLYGGSEEMRDVLCGSYICILRFWSVVKKQCEEPLAKSVLKQTFSFETDKLNMILEEMKGNSEDLATLAQIIKGRLAKGAREDAKAEWEKAKLERIENRKERKAASEFRKQQRREQQECRYRTFRDWLCSQAANDSNARRHITNVDNLAKNTCQWLLSNSGYVAWKEAHSTTSELISPPILWVHGPPGSGKTFLCSRAIQDIKKTYPDAAVIYHFFQFDNSNKDIETLKILADGLIQIYWERHDQVPEELHSKSHGNSYASDNIKEVVEMLVKDLASSKMFFFIDGLDEELDVNAKDYTNSGSRWDAASSALQFIISLVEKFPHTARLWCSSQKHPRIHKVFKKHSTRMLELDVKTEARRDVAFYLRGQLAELKEIEISEEQREEVVSELIKRAQEEGYFLWACLMISDLQEGADSLAKVKDFIAKSYPSSIDEHYERIFSRIDTRNRQLASEVFALIAFARRPLLVKEIREAVGILRSRENPRESMPFTSRLRLVFAPLIEVRESGNSDDEHTCHLFHSTLQTYLNKHPDIFKDATCRITRSVIADACLHYLSQSCYAKLLQFVDRKWVVQRDDRDEPVEARHRFLIYSAKYWNRHLDDLSVLESPGDMKERVKAFIMSPNFQTCIQVQSLWVSLQFGMFATSEALDKPRSLRVLPEWFTGSEDTSFGLLLQNYRLFLREWRYFLHCTNCQEPKCNLLPYAGHVDRCWWGSLGRTNFLCKLQGRYNSFIFQANDEEMVDQENDNLCERVSGNSLKILRLRSHDRVSKGLTFLCEHWTLNNASTPILAKKQTIQTDETLTNWPAYIQDESSNARIGRALPAAFNSDCSSLRIGAQIFILNEDGCYIPVGPVDVGQAVASLQPSYFEEWAIRGDYVVLATRHKFATRAGNKTASKESLKAESISRGLDQERTPADPEVDAEQEGEDKANDGDGDDSDDGDDEEYQISDSSGDEDDEDDEPYETWSECSTEYSDNVFEDEFIAPWTCPESEIESDPDSSDRMSEAESDETDEDEDEDDKVLFEFKLGGGHNQTNEKLLESKDGKFSIRVKVEAEGDGKDLENKDDKVALQFKLKTKNKKINEEGSNSEDQKVSLEVKVVEQESDSEFDDLPPSAVIGYSRLRDDDDGGFPWDTSDRDYDDFSWSRKHAFHRNRDDPNYRRHQRSLRDKAHTSISVFDTRPHCAVPKVFHFSRQVRYVLFDSPPIIHPTSSLIVWPLGYGNVLFADFLGNTYFSRRLRPSTMHTRQIFMKCRFSPCGQYLHVACLEAQRQPEEHKEDRSSVRLALMVSTYRLCVKKTCRSPPTLIHRAKVALGSETSISISNLPYTLTWTRTELYFTCNDVQLKVYRVSLFNPNQGISDERVPPVLVPAEALFLPETARNRKVYFFPSDDDQSPSKVIVGSDVRPAEERAKDEEHDIEVSSGHRFGLKGSALSPPVGCYLRKADLGDWVESKDRSKIPEDQGVGQFDCLLEKFNPEDDYDRSYMLSTC</sequence>
<protein>
    <recommendedName>
        <fullName evidence="3">Nephrocystin 3-like N-terminal domain-containing protein</fullName>
    </recommendedName>
</protein>
<dbReference type="SUPFAM" id="SSF52540">
    <property type="entry name" value="P-loop containing nucleoside triphosphate hydrolases"/>
    <property type="match status" value="1"/>
</dbReference>
<dbReference type="InterPro" id="IPR056884">
    <property type="entry name" value="NPHP3-like_N"/>
</dbReference>
<dbReference type="Pfam" id="PF24883">
    <property type="entry name" value="NPHP3_N"/>
    <property type="match status" value="1"/>
</dbReference>
<evidence type="ECO:0000259" key="3">
    <source>
        <dbReference type="Pfam" id="PF24883"/>
    </source>
</evidence>
<evidence type="ECO:0000256" key="1">
    <source>
        <dbReference type="ARBA" id="ARBA00022737"/>
    </source>
</evidence>
<dbReference type="Gene3D" id="3.40.50.300">
    <property type="entry name" value="P-loop containing nucleotide triphosphate hydrolases"/>
    <property type="match status" value="1"/>
</dbReference>
<dbReference type="InterPro" id="IPR027417">
    <property type="entry name" value="P-loop_NTPase"/>
</dbReference>
<dbReference type="PANTHER" id="PTHR10039">
    <property type="entry name" value="AMELOGENIN"/>
    <property type="match status" value="1"/>
</dbReference>
<keyword evidence="5" id="KW-1185">Reference proteome</keyword>
<organism evidence="4 5">
    <name type="scientific">Armillaria gallica</name>
    <name type="common">Bulbous honey fungus</name>
    <name type="synonym">Armillaria bulbosa</name>
    <dbReference type="NCBI Taxonomy" id="47427"/>
    <lineage>
        <taxon>Eukaryota</taxon>
        <taxon>Fungi</taxon>
        <taxon>Dikarya</taxon>
        <taxon>Basidiomycota</taxon>
        <taxon>Agaricomycotina</taxon>
        <taxon>Agaricomycetes</taxon>
        <taxon>Agaricomycetidae</taxon>
        <taxon>Agaricales</taxon>
        <taxon>Marasmiineae</taxon>
        <taxon>Physalacriaceae</taxon>
        <taxon>Armillaria</taxon>
    </lineage>
</organism>
<feature type="region of interest" description="Disordered" evidence="2">
    <location>
        <begin position="1040"/>
        <end position="1162"/>
    </location>
</feature>
<keyword evidence="1" id="KW-0677">Repeat</keyword>
<dbReference type="Proteomes" id="UP000217790">
    <property type="component" value="Unassembled WGS sequence"/>
</dbReference>